<evidence type="ECO:0000313" key="2">
    <source>
        <dbReference type="EMBL" id="MBW4669855.1"/>
    </source>
</evidence>
<evidence type="ECO:0000259" key="1">
    <source>
        <dbReference type="Pfam" id="PF13280"/>
    </source>
</evidence>
<accession>A0A951UWE0</accession>
<evidence type="ECO:0000313" key="3">
    <source>
        <dbReference type="Proteomes" id="UP000729701"/>
    </source>
</evidence>
<reference evidence="2" key="2">
    <citation type="journal article" date="2022" name="Microbiol. Resour. Announc.">
        <title>Metagenome Sequencing to Explore Phylogenomics of Terrestrial Cyanobacteria.</title>
        <authorList>
            <person name="Ward R.D."/>
            <person name="Stajich J.E."/>
            <person name="Johansen J.R."/>
            <person name="Huntemann M."/>
            <person name="Clum A."/>
            <person name="Foster B."/>
            <person name="Foster B."/>
            <person name="Roux S."/>
            <person name="Palaniappan K."/>
            <person name="Varghese N."/>
            <person name="Mukherjee S."/>
            <person name="Reddy T.B.K."/>
            <person name="Daum C."/>
            <person name="Copeland A."/>
            <person name="Chen I.A."/>
            <person name="Ivanova N.N."/>
            <person name="Kyrpides N.C."/>
            <person name="Shapiro N."/>
            <person name="Eloe-Fadrosh E.A."/>
            <person name="Pietrasiak N."/>
        </authorList>
    </citation>
    <scope>NUCLEOTIDE SEQUENCE</scope>
    <source>
        <strain evidence="2">GSE-NOS-MK-12-04C</strain>
    </source>
</reference>
<name>A0A951UWE0_9CYAN</name>
<proteinExistence type="predicted"/>
<organism evidence="2 3">
    <name type="scientific">Cyanomargarita calcarea GSE-NOS-MK-12-04C</name>
    <dbReference type="NCBI Taxonomy" id="2839659"/>
    <lineage>
        <taxon>Bacteria</taxon>
        <taxon>Bacillati</taxon>
        <taxon>Cyanobacteriota</taxon>
        <taxon>Cyanophyceae</taxon>
        <taxon>Nostocales</taxon>
        <taxon>Cyanomargaritaceae</taxon>
        <taxon>Cyanomargarita</taxon>
    </lineage>
</organism>
<comment type="caution">
    <text evidence="2">The sequence shown here is derived from an EMBL/GenBank/DDBJ whole genome shotgun (WGS) entry which is preliminary data.</text>
</comment>
<dbReference type="Proteomes" id="UP000729701">
    <property type="component" value="Unassembled WGS sequence"/>
</dbReference>
<dbReference type="NCBIfam" id="TIGR03985">
    <property type="entry name" value="TIGR03985 family CRISPR-associated protein"/>
    <property type="match status" value="1"/>
</dbReference>
<gene>
    <name evidence="2" type="ORF">KME60_21190</name>
</gene>
<dbReference type="AlphaFoldDB" id="A0A951UWE0"/>
<sequence length="509" mass="59478">MNGSFPYPPTPQILQWLAAGQLANRFMRSIRLWVLLNKLYANNWAESLPQAFTYSQLRDSLKETLRERLFSHHHPKSEKLSADEITTSCGDRNCLCHQTLNDIIFAGDFQLDKQQWQLEISQMTGFCDNEIQQLLYEYPFATVHRSIRDDLKQLVSLGWLQGIAKGKYQCLAREHLPVPLNQTILSEEGQPKTYFRLSELELSHSNLSHLNLSQTWELLRALESIAFVQPNLSIIINTLWKQIGDRSPRSLLLENEPQQRIFLHLDYIISSSMQDRVDTYQEQLESLWHKPPGGIVQFDYWVAATEDQAQVTVYPVCLHYLRRAKYLSAYGIDPNGNLAWHNYRLDRIASEHLKVLAWGDPSLPKTLKDMWHAGELPTPEYISKELEIAWGFNFYLPKELLILRFPRHFAKWYIDNTFRHQTFRAVPHQELAKIATKDIVSKKERQHILEIIKKRSPEDAYYTAWVRTGDINVLMRLRDWRPNGEVIAPISIREQLALEAARELANYDD</sequence>
<feature type="domain" description="WYL" evidence="1">
    <location>
        <begin position="296"/>
        <end position="350"/>
    </location>
</feature>
<dbReference type="InterPro" id="IPR026881">
    <property type="entry name" value="WYL_dom"/>
</dbReference>
<dbReference type="InterPro" id="IPR023816">
    <property type="entry name" value="CRISPR-assoc_CYA0889"/>
</dbReference>
<reference evidence="2" key="1">
    <citation type="submission" date="2021-05" db="EMBL/GenBank/DDBJ databases">
        <authorList>
            <person name="Pietrasiak N."/>
            <person name="Ward R."/>
            <person name="Stajich J.E."/>
            <person name="Kurbessoian T."/>
        </authorList>
    </citation>
    <scope>NUCLEOTIDE SEQUENCE</scope>
    <source>
        <strain evidence="2">GSE-NOS-MK-12-04C</strain>
    </source>
</reference>
<dbReference type="EMBL" id="JAHHGZ010000024">
    <property type="protein sequence ID" value="MBW4669855.1"/>
    <property type="molecule type" value="Genomic_DNA"/>
</dbReference>
<protein>
    <submittedName>
        <fullName evidence="2">TIGR03985 family CRISPR-associated protein</fullName>
    </submittedName>
</protein>
<dbReference type="Pfam" id="PF13280">
    <property type="entry name" value="WYL"/>
    <property type="match status" value="1"/>
</dbReference>